<keyword evidence="2" id="KW-0812">Transmembrane</keyword>
<dbReference type="AlphaFoldDB" id="A0A2I0B4I2"/>
<protein>
    <submittedName>
        <fullName evidence="3">Uncharacterized protein</fullName>
    </submittedName>
</protein>
<evidence type="ECO:0000256" key="2">
    <source>
        <dbReference type="SAM" id="Phobius"/>
    </source>
</evidence>
<keyword evidence="2" id="KW-1133">Transmembrane helix</keyword>
<accession>A0A2I0B4I2</accession>
<name>A0A2I0B4I2_9ASPA</name>
<evidence type="ECO:0000313" key="4">
    <source>
        <dbReference type="Proteomes" id="UP000236161"/>
    </source>
</evidence>
<gene>
    <name evidence="3" type="ORF">AXF42_Ash012289</name>
</gene>
<keyword evidence="4" id="KW-1185">Reference proteome</keyword>
<evidence type="ECO:0000256" key="1">
    <source>
        <dbReference type="SAM" id="MobiDB-lite"/>
    </source>
</evidence>
<dbReference type="Proteomes" id="UP000236161">
    <property type="component" value="Unassembled WGS sequence"/>
</dbReference>
<sequence length="146" mass="16398">MLLLVTQINGPHAPAVTDPQKQCQYSKLASSFGAFVLPVTDKRRELKACSPSFPRKIRIKLCNPSSINTSEQSSIKRGSIQDQKRRTRPRKSRIPPLSPLVKQELENKESSLFLLLSLPSLVKLFVLAFTATFFISKTSSLIARWT</sequence>
<dbReference type="EMBL" id="KZ451916">
    <property type="protein sequence ID" value="PKA62702.1"/>
    <property type="molecule type" value="Genomic_DNA"/>
</dbReference>
<organism evidence="3 4">
    <name type="scientific">Apostasia shenzhenica</name>
    <dbReference type="NCBI Taxonomy" id="1088818"/>
    <lineage>
        <taxon>Eukaryota</taxon>
        <taxon>Viridiplantae</taxon>
        <taxon>Streptophyta</taxon>
        <taxon>Embryophyta</taxon>
        <taxon>Tracheophyta</taxon>
        <taxon>Spermatophyta</taxon>
        <taxon>Magnoliopsida</taxon>
        <taxon>Liliopsida</taxon>
        <taxon>Asparagales</taxon>
        <taxon>Orchidaceae</taxon>
        <taxon>Apostasioideae</taxon>
        <taxon>Apostasia</taxon>
    </lineage>
</organism>
<proteinExistence type="predicted"/>
<reference evidence="3 4" key="1">
    <citation type="journal article" date="2017" name="Nature">
        <title>The Apostasia genome and the evolution of orchids.</title>
        <authorList>
            <person name="Zhang G.Q."/>
            <person name="Liu K.W."/>
            <person name="Li Z."/>
            <person name="Lohaus R."/>
            <person name="Hsiao Y.Y."/>
            <person name="Niu S.C."/>
            <person name="Wang J.Y."/>
            <person name="Lin Y.C."/>
            <person name="Xu Q."/>
            <person name="Chen L.J."/>
            <person name="Yoshida K."/>
            <person name="Fujiwara S."/>
            <person name="Wang Z.W."/>
            <person name="Zhang Y.Q."/>
            <person name="Mitsuda N."/>
            <person name="Wang M."/>
            <person name="Liu G.H."/>
            <person name="Pecoraro L."/>
            <person name="Huang H.X."/>
            <person name="Xiao X.J."/>
            <person name="Lin M."/>
            <person name="Wu X.Y."/>
            <person name="Wu W.L."/>
            <person name="Chen Y.Y."/>
            <person name="Chang S.B."/>
            <person name="Sakamoto S."/>
            <person name="Ohme-Takagi M."/>
            <person name="Yagi M."/>
            <person name="Zeng S.J."/>
            <person name="Shen C.Y."/>
            <person name="Yeh C.M."/>
            <person name="Luo Y.B."/>
            <person name="Tsai W.C."/>
            <person name="Van de Peer Y."/>
            <person name="Liu Z.J."/>
        </authorList>
    </citation>
    <scope>NUCLEOTIDE SEQUENCE [LARGE SCALE GENOMIC DNA]</scope>
    <source>
        <strain evidence="4">cv. Shenzhen</strain>
        <tissue evidence="3">Stem</tissue>
    </source>
</reference>
<feature type="compositionally biased region" description="Polar residues" evidence="1">
    <location>
        <begin position="67"/>
        <end position="76"/>
    </location>
</feature>
<feature type="transmembrane region" description="Helical" evidence="2">
    <location>
        <begin position="112"/>
        <end position="135"/>
    </location>
</feature>
<feature type="region of interest" description="Disordered" evidence="1">
    <location>
        <begin position="67"/>
        <end position="97"/>
    </location>
</feature>
<keyword evidence="2" id="KW-0472">Membrane</keyword>
<evidence type="ECO:0000313" key="3">
    <source>
        <dbReference type="EMBL" id="PKA62702.1"/>
    </source>
</evidence>